<dbReference type="SUPFAM" id="SSF117281">
    <property type="entry name" value="Kelch motif"/>
    <property type="match status" value="1"/>
</dbReference>
<evidence type="ECO:0000313" key="3">
    <source>
        <dbReference type="Proteomes" id="UP000011750"/>
    </source>
</evidence>
<dbReference type="InterPro" id="IPR050354">
    <property type="entry name" value="F-box/kelch-repeat_ARATH"/>
</dbReference>
<name>M4D211_BRACM</name>
<dbReference type="OMA" id="ENKWELM"/>
<dbReference type="EnsemblPlants" id="Bra010511.1">
    <property type="protein sequence ID" value="Bra010511.1-P"/>
    <property type="gene ID" value="Bra010511"/>
</dbReference>
<dbReference type="eggNOG" id="KOG1072">
    <property type="taxonomic scope" value="Eukaryota"/>
</dbReference>
<dbReference type="AlphaFoldDB" id="M4D211"/>
<reference evidence="2" key="3">
    <citation type="submission" date="2023-03" db="UniProtKB">
        <authorList>
            <consortium name="EnsemblPlants"/>
        </authorList>
    </citation>
    <scope>IDENTIFICATION</scope>
    <source>
        <strain evidence="2">cv. Chiifu-401-42</strain>
    </source>
</reference>
<sequence>MSPHASFVPVGSKTYVFNDLEALSVDCASHTLKPISDMPQRMLRKVANVVDGKVYLIAIRVSTLLFTNQRENKWELMNEVLNSKERWEGACVIDDVLYYHDPSGEKAFSRWSVVNGLEEFLAAEGTDQSMWSRVVKCGEKKLALFFPKKRDGAEVICCAEIALEWPQGGGVIWGKVLSLRMGGLSW</sequence>
<feature type="domain" description="FKB95-like N-terminal Kelch" evidence="1">
    <location>
        <begin position="67"/>
        <end position="177"/>
    </location>
</feature>
<protein>
    <recommendedName>
        <fullName evidence="1">FKB95-like N-terminal Kelch domain-containing protein</fullName>
    </recommendedName>
</protein>
<reference evidence="2 3" key="2">
    <citation type="journal article" date="2018" name="Hortic Res">
        <title>Improved Brassica rapa reference genome by single-molecule sequencing and chromosome conformation capture technologies.</title>
        <authorList>
            <person name="Zhang L."/>
            <person name="Cai X."/>
            <person name="Wu J."/>
            <person name="Liu M."/>
            <person name="Grob S."/>
            <person name="Cheng F."/>
            <person name="Liang J."/>
            <person name="Cai C."/>
            <person name="Liu Z."/>
            <person name="Liu B."/>
            <person name="Wang F."/>
            <person name="Li S."/>
            <person name="Liu F."/>
            <person name="Li X."/>
            <person name="Cheng L."/>
            <person name="Yang W."/>
            <person name="Li M.H."/>
            <person name="Grossniklaus U."/>
            <person name="Zheng H."/>
            <person name="Wang X."/>
        </authorList>
    </citation>
    <scope>NUCLEOTIDE SEQUENCE [LARGE SCALE GENOMIC DNA]</scope>
    <source>
        <strain evidence="2 3">cv. Chiifu-401-42</strain>
    </source>
</reference>
<dbReference type="InterPro" id="IPR015915">
    <property type="entry name" value="Kelch-typ_b-propeller"/>
</dbReference>
<dbReference type="Gramene" id="Bra010511.1">
    <property type="protein sequence ID" value="Bra010511.1-P"/>
    <property type="gene ID" value="Bra010511"/>
</dbReference>
<accession>M4D211</accession>
<dbReference type="Pfam" id="PF25210">
    <property type="entry name" value="Kelch_FKB95"/>
    <property type="match status" value="1"/>
</dbReference>
<dbReference type="InParanoid" id="M4D211"/>
<reference evidence="2 3" key="1">
    <citation type="journal article" date="2011" name="Nat. Genet.">
        <title>The genome of the mesopolyploid crop species Brassica rapa.</title>
        <authorList>
            <consortium name="Brassica rapa Genome Sequencing Project Consortium"/>
            <person name="Wang X."/>
            <person name="Wang H."/>
            <person name="Wang J."/>
            <person name="Sun R."/>
            <person name="Wu J."/>
            <person name="Liu S."/>
            <person name="Bai Y."/>
            <person name="Mun J.H."/>
            <person name="Bancroft I."/>
            <person name="Cheng F."/>
            <person name="Huang S."/>
            <person name="Li X."/>
            <person name="Hua W."/>
            <person name="Wang J."/>
            <person name="Wang X."/>
            <person name="Freeling M."/>
            <person name="Pires J.C."/>
            <person name="Paterson A.H."/>
            <person name="Chalhoub B."/>
            <person name="Wang B."/>
            <person name="Hayward A."/>
            <person name="Sharpe A.G."/>
            <person name="Park B.S."/>
            <person name="Weisshaar B."/>
            <person name="Liu B."/>
            <person name="Li B."/>
            <person name="Liu B."/>
            <person name="Tong C."/>
            <person name="Song C."/>
            <person name="Duran C."/>
            <person name="Peng C."/>
            <person name="Geng C."/>
            <person name="Koh C."/>
            <person name="Lin C."/>
            <person name="Edwards D."/>
            <person name="Mu D."/>
            <person name="Shen D."/>
            <person name="Soumpourou E."/>
            <person name="Li F."/>
            <person name="Fraser F."/>
            <person name="Conant G."/>
            <person name="Lassalle G."/>
            <person name="King G.J."/>
            <person name="Bonnema G."/>
            <person name="Tang H."/>
            <person name="Wang H."/>
            <person name="Belcram H."/>
            <person name="Zhou H."/>
            <person name="Hirakawa H."/>
            <person name="Abe H."/>
            <person name="Guo H."/>
            <person name="Wang H."/>
            <person name="Jin H."/>
            <person name="Parkin I.A."/>
            <person name="Batley J."/>
            <person name="Kim J.S."/>
            <person name="Just J."/>
            <person name="Li J."/>
            <person name="Xu J."/>
            <person name="Deng J."/>
            <person name="Kim J.A."/>
            <person name="Li J."/>
            <person name="Yu J."/>
            <person name="Meng J."/>
            <person name="Wang J."/>
            <person name="Min J."/>
            <person name="Poulain J."/>
            <person name="Wang J."/>
            <person name="Hatakeyama K."/>
            <person name="Wu K."/>
            <person name="Wang L."/>
            <person name="Fang L."/>
            <person name="Trick M."/>
            <person name="Links M.G."/>
            <person name="Zhao M."/>
            <person name="Jin M."/>
            <person name="Ramchiary N."/>
            <person name="Drou N."/>
            <person name="Berkman P.J."/>
            <person name="Cai Q."/>
            <person name="Huang Q."/>
            <person name="Li R."/>
            <person name="Tabata S."/>
            <person name="Cheng S."/>
            <person name="Zhang S."/>
            <person name="Zhang S."/>
            <person name="Huang S."/>
            <person name="Sato S."/>
            <person name="Sun S."/>
            <person name="Kwon S.J."/>
            <person name="Choi S.R."/>
            <person name="Lee T.H."/>
            <person name="Fan W."/>
            <person name="Zhao X."/>
            <person name="Tan X."/>
            <person name="Xu X."/>
            <person name="Wang Y."/>
            <person name="Qiu Y."/>
            <person name="Yin Y."/>
            <person name="Li Y."/>
            <person name="Du Y."/>
            <person name="Liao Y."/>
            <person name="Lim Y."/>
            <person name="Narusaka Y."/>
            <person name="Wang Y."/>
            <person name="Wang Z."/>
            <person name="Li Z."/>
            <person name="Wang Z."/>
            <person name="Xiong Z."/>
            <person name="Zhang Z."/>
        </authorList>
    </citation>
    <scope>NUCLEOTIDE SEQUENCE [LARGE SCALE GENOMIC DNA]</scope>
    <source>
        <strain evidence="2 3">cv. Chiifu-401-42</strain>
    </source>
</reference>
<evidence type="ECO:0000313" key="2">
    <source>
        <dbReference type="EnsemblPlants" id="Bra010511.1-P"/>
    </source>
</evidence>
<dbReference type="HOGENOM" id="CLU_032521_3_2_1"/>
<evidence type="ECO:0000259" key="1">
    <source>
        <dbReference type="Pfam" id="PF25210"/>
    </source>
</evidence>
<dbReference type="Proteomes" id="UP000011750">
    <property type="component" value="Chromosome A08"/>
</dbReference>
<dbReference type="PANTHER" id="PTHR24414:SF134">
    <property type="entry name" value="F-BOX DOMAIN-CONTAINING PROTEIN"/>
    <property type="match status" value="1"/>
</dbReference>
<dbReference type="InterPro" id="IPR057499">
    <property type="entry name" value="Kelch_FKB95"/>
</dbReference>
<dbReference type="PANTHER" id="PTHR24414">
    <property type="entry name" value="F-BOX/KELCH-REPEAT PROTEIN SKIP4"/>
    <property type="match status" value="1"/>
</dbReference>
<organism evidence="2 3">
    <name type="scientific">Brassica campestris</name>
    <name type="common">Field mustard</name>
    <dbReference type="NCBI Taxonomy" id="3711"/>
    <lineage>
        <taxon>Eukaryota</taxon>
        <taxon>Viridiplantae</taxon>
        <taxon>Streptophyta</taxon>
        <taxon>Embryophyta</taxon>
        <taxon>Tracheophyta</taxon>
        <taxon>Spermatophyta</taxon>
        <taxon>Magnoliopsida</taxon>
        <taxon>eudicotyledons</taxon>
        <taxon>Gunneridae</taxon>
        <taxon>Pentapetalae</taxon>
        <taxon>rosids</taxon>
        <taxon>malvids</taxon>
        <taxon>Brassicales</taxon>
        <taxon>Brassicaceae</taxon>
        <taxon>Brassiceae</taxon>
        <taxon>Brassica</taxon>
    </lineage>
</organism>
<keyword evidence="3" id="KW-1185">Reference proteome</keyword>
<proteinExistence type="predicted"/>